<dbReference type="Gene3D" id="3.40.20.10">
    <property type="entry name" value="Severin"/>
    <property type="match status" value="2"/>
</dbReference>
<keyword evidence="8" id="KW-0931">ER-Golgi transport</keyword>
<dbReference type="GO" id="GO:0005789">
    <property type="term" value="C:endoplasmic reticulum membrane"/>
    <property type="evidence" value="ECO:0007669"/>
    <property type="project" value="UniProtKB-SubCell"/>
</dbReference>
<keyword evidence="6" id="KW-0963">Cytoplasm</keyword>
<feature type="domain" description="Sec23/Sec24 trunk" evidence="15">
    <location>
        <begin position="363"/>
        <end position="602"/>
    </location>
</feature>
<evidence type="ECO:0000259" key="17">
    <source>
        <dbReference type="Pfam" id="PF08033"/>
    </source>
</evidence>
<organism evidence="18 19">
    <name type="scientific">Rotaria magnacalcarata</name>
    <dbReference type="NCBI Taxonomy" id="392030"/>
    <lineage>
        <taxon>Eukaryota</taxon>
        <taxon>Metazoa</taxon>
        <taxon>Spiralia</taxon>
        <taxon>Gnathifera</taxon>
        <taxon>Rotifera</taxon>
        <taxon>Eurotatoria</taxon>
        <taxon>Bdelloidea</taxon>
        <taxon>Philodinida</taxon>
        <taxon>Philodinidae</taxon>
        <taxon>Rotaria</taxon>
    </lineage>
</organism>
<proteinExistence type="inferred from homology"/>
<dbReference type="Gene3D" id="2.60.40.1670">
    <property type="entry name" value="beta-sandwich domain of Sec23/24"/>
    <property type="match status" value="1"/>
</dbReference>
<reference evidence="18" key="1">
    <citation type="submission" date="2021-02" db="EMBL/GenBank/DDBJ databases">
        <authorList>
            <person name="Nowell W R."/>
        </authorList>
    </citation>
    <scope>NUCLEOTIDE SEQUENCE</scope>
</reference>
<dbReference type="SUPFAM" id="SSF81995">
    <property type="entry name" value="beta-sandwich domain of Sec23/24"/>
    <property type="match status" value="1"/>
</dbReference>
<feature type="domain" description="Sec23/Sec24 beta-sandwich" evidence="17">
    <location>
        <begin position="607"/>
        <end position="691"/>
    </location>
</feature>
<feature type="domain" description="Zinc finger Sec23/Sec24-type" evidence="14">
    <location>
        <begin position="290"/>
        <end position="327"/>
    </location>
</feature>
<dbReference type="InterPro" id="IPR006900">
    <property type="entry name" value="Sec23/24_helical_dom"/>
</dbReference>
<keyword evidence="10" id="KW-0333">Golgi apparatus</keyword>
<evidence type="ECO:0000313" key="18">
    <source>
        <dbReference type="EMBL" id="CAF2266642.1"/>
    </source>
</evidence>
<dbReference type="Gene3D" id="1.20.120.730">
    <property type="entry name" value="Sec23/Sec24 helical domain"/>
    <property type="match status" value="1"/>
</dbReference>
<feature type="domain" description="Gelsolin-like" evidence="13">
    <location>
        <begin position="831"/>
        <end position="903"/>
    </location>
</feature>
<dbReference type="Pfam" id="PF04810">
    <property type="entry name" value="zf-Sec23_Sec24"/>
    <property type="match status" value="1"/>
</dbReference>
<dbReference type="PANTHER" id="PTHR13803:SF39">
    <property type="entry name" value="SECRETORY 24AB, ISOFORM A"/>
    <property type="match status" value="1"/>
</dbReference>
<evidence type="ECO:0000256" key="3">
    <source>
        <dbReference type="ARBA" id="ARBA00004397"/>
    </source>
</evidence>
<dbReference type="GO" id="GO:0006886">
    <property type="term" value="P:intracellular protein transport"/>
    <property type="evidence" value="ECO:0007669"/>
    <property type="project" value="InterPro"/>
</dbReference>
<dbReference type="EMBL" id="CAJNRE010021984">
    <property type="protein sequence ID" value="CAF2266642.1"/>
    <property type="molecule type" value="Genomic_DNA"/>
</dbReference>
<accession>A0A817AF27</accession>
<dbReference type="InterPro" id="IPR006896">
    <property type="entry name" value="Sec23/24_trunk_dom"/>
</dbReference>
<dbReference type="Pfam" id="PF08033">
    <property type="entry name" value="Sec23_BS"/>
    <property type="match status" value="1"/>
</dbReference>
<sequence length="980" mass="110024">MATIRPQYPDKMNNPIFPPMPHSATNGIPRPIFPPNTSIFPPQFNQPTNPLIFPPTQQFQSNLINQPNSNSTPPLPSTNIYNAKPSATPPAANVYNPLANQQPLLPTAVQSPPAQPTIRPMYPSPASAYRPQVQQTQPMPPPIYPQIPNQNAPASSSNYPYPQYNNNGTTPYVPSTFPGQLPPMPYPMGGNTNGANNQQMNGPTPNNNNNLVDLLKIKSVISPFVEEPPMTPLVNEETQQMSCSPEVMRCSLNVIPQTKDLLNKSRLPLGVLIHPFKDLESLSVIQGTKIVRCDACKSYINPFVTLLDNTRWRCSICFRNNELPQEFLYDPATKTYGDPSRRPEVRFGTVEYTATSDYMARPPQPAMYLFLLDVSHNAIQTGYLQSFCDVLFENLSNLPGDARTKIGFLTYDSRIHFYDLSDSQNGTFRIMVAPDLENVESKLDEILPIPDGLMVILSECRPIVEAFLNELPKVYQNNHETDSALGTALIIAGKLLHETGGRITVMQTRIPNVNPGALCEQIAKEPKSIGPTSDFYKKLSLDYASQQIACDLFLLNSHYIDLATLSGVSKYSGGEVKYYPSYHSVQTPYEVERFENDLRRYLQRKIGFEAVMRLRSAPALAIQTFHGNGFVRSVDLLVLPNINPDAAYGMQVAIEDSLAQYTSVTFQIALLYTSSKGERRIRVHTLSLPVSANLNDICANADQEAVVSLIAKMAADRASTSSLHEAREALTNVACDVIKATMPSNAANRGFSLAVPNSLRLLPLYMLSMIKSTAFRAGSTTKLDDRAYYIDLCKTLPTQYLMQIFYPDLYPIHTIEERSQIIQDGDEELHVPERIQLSYQHIDSHGAYILDTSEYIYIYIGKAVSDQFVQSVFNVQTFSALPFDSYLLPDLENQLSSKIHNFLTYLIQSRPNDLENQLSSKIHNFLTYLIQSRPNGTAIHIMREDSSNRYLFTRYLVDDKSESTMSYQEYLRYIREQITK</sequence>
<comment type="caution">
    <text evidence="18">The sequence shown here is derived from an EMBL/GenBank/DDBJ whole genome shotgun (WGS) entry which is preliminary data.</text>
</comment>
<dbReference type="Proteomes" id="UP000663824">
    <property type="component" value="Unassembled WGS sequence"/>
</dbReference>
<keyword evidence="9" id="KW-0653">Protein transport</keyword>
<evidence type="ECO:0000256" key="8">
    <source>
        <dbReference type="ARBA" id="ARBA00022892"/>
    </source>
</evidence>
<dbReference type="InterPro" id="IPR036175">
    <property type="entry name" value="Sec23/24_helical_dom_sf"/>
</dbReference>
<dbReference type="GO" id="GO:0070971">
    <property type="term" value="C:endoplasmic reticulum exit site"/>
    <property type="evidence" value="ECO:0007669"/>
    <property type="project" value="TreeGrafter"/>
</dbReference>
<evidence type="ECO:0000313" key="19">
    <source>
        <dbReference type="Proteomes" id="UP000663824"/>
    </source>
</evidence>
<dbReference type="InterPro" id="IPR007123">
    <property type="entry name" value="Gelsolin-like_dom"/>
</dbReference>
<dbReference type="SUPFAM" id="SSF82919">
    <property type="entry name" value="Zn-finger domain of Sec23/24"/>
    <property type="match status" value="1"/>
</dbReference>
<dbReference type="SUPFAM" id="SSF81811">
    <property type="entry name" value="Helical domain of Sec23/24"/>
    <property type="match status" value="1"/>
</dbReference>
<evidence type="ECO:0000259" key="14">
    <source>
        <dbReference type="Pfam" id="PF04810"/>
    </source>
</evidence>
<evidence type="ECO:0000256" key="10">
    <source>
        <dbReference type="ARBA" id="ARBA00023034"/>
    </source>
</evidence>
<dbReference type="CDD" id="cd22541">
    <property type="entry name" value="SP5_N"/>
    <property type="match status" value="1"/>
</dbReference>
<evidence type="ECO:0000259" key="16">
    <source>
        <dbReference type="Pfam" id="PF04815"/>
    </source>
</evidence>
<evidence type="ECO:0000259" key="15">
    <source>
        <dbReference type="Pfam" id="PF04811"/>
    </source>
</evidence>
<dbReference type="InterPro" id="IPR006895">
    <property type="entry name" value="Znf_Sec23_Sec24"/>
</dbReference>
<keyword evidence="11" id="KW-0472">Membrane</keyword>
<keyword evidence="5" id="KW-0813">Transport</keyword>
<dbReference type="SUPFAM" id="SSF82754">
    <property type="entry name" value="C-terminal, gelsolin-like domain of Sec23/24"/>
    <property type="match status" value="1"/>
</dbReference>
<keyword evidence="12" id="KW-0968">Cytoplasmic vesicle</keyword>
<dbReference type="InterPro" id="IPR036174">
    <property type="entry name" value="Znf_Sec23_Sec24_sf"/>
</dbReference>
<dbReference type="InterPro" id="IPR029006">
    <property type="entry name" value="ADF-H/Gelsolin-like_dom_sf"/>
</dbReference>
<dbReference type="InterPro" id="IPR012990">
    <property type="entry name" value="Beta-sandwich_Sec23_24"/>
</dbReference>
<dbReference type="Gene3D" id="2.30.30.380">
    <property type="entry name" value="Zn-finger domain of Sec23/24"/>
    <property type="match status" value="1"/>
</dbReference>
<dbReference type="GO" id="GO:0000149">
    <property type="term" value="F:SNARE binding"/>
    <property type="evidence" value="ECO:0007669"/>
    <property type="project" value="TreeGrafter"/>
</dbReference>
<evidence type="ECO:0000259" key="13">
    <source>
        <dbReference type="Pfam" id="PF00626"/>
    </source>
</evidence>
<gene>
    <name evidence="18" type="ORF">MBJ925_LOCUS39139</name>
</gene>
<dbReference type="GO" id="GO:0000139">
    <property type="term" value="C:Golgi membrane"/>
    <property type="evidence" value="ECO:0007669"/>
    <property type="project" value="UniProtKB-SubCell"/>
</dbReference>
<dbReference type="Pfam" id="PF04815">
    <property type="entry name" value="Sec23_helical"/>
    <property type="match status" value="1"/>
</dbReference>
<comment type="similarity">
    <text evidence="4">Belongs to the SEC23/SEC24 family. SEC24 subfamily.</text>
</comment>
<dbReference type="SUPFAM" id="SSF53300">
    <property type="entry name" value="vWA-like"/>
    <property type="match status" value="1"/>
</dbReference>
<evidence type="ECO:0000256" key="2">
    <source>
        <dbReference type="ARBA" id="ARBA00004394"/>
    </source>
</evidence>
<evidence type="ECO:0000256" key="11">
    <source>
        <dbReference type="ARBA" id="ARBA00023136"/>
    </source>
</evidence>
<evidence type="ECO:0000256" key="1">
    <source>
        <dbReference type="ARBA" id="ARBA00004299"/>
    </source>
</evidence>
<evidence type="ECO:0000256" key="6">
    <source>
        <dbReference type="ARBA" id="ARBA00022490"/>
    </source>
</evidence>
<evidence type="ECO:0000256" key="12">
    <source>
        <dbReference type="ARBA" id="ARBA00023329"/>
    </source>
</evidence>
<protein>
    <submittedName>
        <fullName evidence="18">Uncharacterized protein</fullName>
    </submittedName>
</protein>
<dbReference type="GO" id="GO:0030127">
    <property type="term" value="C:COPII vesicle coat"/>
    <property type="evidence" value="ECO:0007669"/>
    <property type="project" value="InterPro"/>
</dbReference>
<dbReference type="GO" id="GO:0090110">
    <property type="term" value="P:COPII-coated vesicle cargo loading"/>
    <property type="evidence" value="ECO:0007669"/>
    <property type="project" value="TreeGrafter"/>
</dbReference>
<feature type="domain" description="Sec23/Sec24 helical" evidence="16">
    <location>
        <begin position="702"/>
        <end position="802"/>
    </location>
</feature>
<evidence type="ECO:0000256" key="4">
    <source>
        <dbReference type="ARBA" id="ARBA00008334"/>
    </source>
</evidence>
<dbReference type="Pfam" id="PF04811">
    <property type="entry name" value="Sec23_trunk"/>
    <property type="match status" value="1"/>
</dbReference>
<dbReference type="InterPro" id="IPR050550">
    <property type="entry name" value="SEC23_SEC24_subfamily"/>
</dbReference>
<dbReference type="InterPro" id="IPR036180">
    <property type="entry name" value="Gelsolin-like_dom_sf"/>
</dbReference>
<evidence type="ECO:0000256" key="7">
    <source>
        <dbReference type="ARBA" id="ARBA00022824"/>
    </source>
</evidence>
<evidence type="ECO:0000256" key="5">
    <source>
        <dbReference type="ARBA" id="ARBA00022448"/>
    </source>
</evidence>
<comment type="subcellular location">
    <subcellularLocation>
        <location evidence="1">Cytoplasmic vesicle</location>
        <location evidence="1">COPII-coated vesicle membrane</location>
        <topology evidence="1">Peripheral membrane protein</topology>
        <orientation evidence="1">Cytoplasmic side</orientation>
    </subcellularLocation>
    <subcellularLocation>
        <location evidence="3">Endoplasmic reticulum membrane</location>
        <topology evidence="3">Peripheral membrane protein</topology>
        <orientation evidence="3">Cytoplasmic side</orientation>
    </subcellularLocation>
    <subcellularLocation>
        <location evidence="2">Golgi apparatus membrane</location>
    </subcellularLocation>
</comment>
<name>A0A817AF27_9BILA</name>
<dbReference type="AlphaFoldDB" id="A0A817AF27"/>
<dbReference type="Gene3D" id="3.40.50.410">
    <property type="entry name" value="von Willebrand factor, type A domain"/>
    <property type="match status" value="1"/>
</dbReference>
<keyword evidence="7" id="KW-0256">Endoplasmic reticulum</keyword>
<dbReference type="GO" id="GO:0008270">
    <property type="term" value="F:zinc ion binding"/>
    <property type="evidence" value="ECO:0007669"/>
    <property type="project" value="InterPro"/>
</dbReference>
<dbReference type="Pfam" id="PF00626">
    <property type="entry name" value="Gelsolin"/>
    <property type="match status" value="1"/>
</dbReference>
<dbReference type="PANTHER" id="PTHR13803">
    <property type="entry name" value="SEC24-RELATED PROTEIN"/>
    <property type="match status" value="1"/>
</dbReference>
<dbReference type="InterPro" id="IPR036465">
    <property type="entry name" value="vWFA_dom_sf"/>
</dbReference>
<evidence type="ECO:0000256" key="9">
    <source>
        <dbReference type="ARBA" id="ARBA00022927"/>
    </source>
</evidence>